<dbReference type="Gene3D" id="3.40.50.720">
    <property type="entry name" value="NAD(P)-binding Rossmann-like Domain"/>
    <property type="match status" value="1"/>
</dbReference>
<dbReference type="Gene3D" id="3.30.1490.20">
    <property type="entry name" value="ATP-grasp fold, A domain"/>
    <property type="match status" value="1"/>
</dbReference>
<dbReference type="InterPro" id="IPR013815">
    <property type="entry name" value="ATP_grasp_subdomain_1"/>
</dbReference>
<dbReference type="SMART" id="SM00881">
    <property type="entry name" value="CoA_binding"/>
    <property type="match status" value="1"/>
</dbReference>
<feature type="region of interest" description="Disordered" evidence="2">
    <location>
        <begin position="505"/>
        <end position="524"/>
    </location>
</feature>
<dbReference type="PANTHER" id="PTHR42793">
    <property type="entry name" value="COA BINDING DOMAIN CONTAINING PROTEIN"/>
    <property type="match status" value="1"/>
</dbReference>
<dbReference type="GO" id="GO:0005524">
    <property type="term" value="F:ATP binding"/>
    <property type="evidence" value="ECO:0007669"/>
    <property type="project" value="UniProtKB-UniRule"/>
</dbReference>
<organism evidence="4">
    <name type="scientific">Streptomyces sp. R44</name>
    <dbReference type="NCBI Taxonomy" id="3238633"/>
    <lineage>
        <taxon>Bacteria</taxon>
        <taxon>Bacillati</taxon>
        <taxon>Actinomycetota</taxon>
        <taxon>Actinomycetes</taxon>
        <taxon>Kitasatosporales</taxon>
        <taxon>Streptomycetaceae</taxon>
        <taxon>Streptomyces</taxon>
    </lineage>
</organism>
<dbReference type="AlphaFoldDB" id="A0AB39SXQ0"/>
<evidence type="ECO:0000256" key="2">
    <source>
        <dbReference type="SAM" id="MobiDB-lite"/>
    </source>
</evidence>
<feature type="compositionally biased region" description="Pro residues" evidence="2">
    <location>
        <begin position="510"/>
        <end position="520"/>
    </location>
</feature>
<dbReference type="PROSITE" id="PS50975">
    <property type="entry name" value="ATP_GRASP"/>
    <property type="match status" value="1"/>
</dbReference>
<gene>
    <name evidence="4" type="ORF">AB5J54_05895</name>
</gene>
<keyword evidence="1" id="KW-0547">Nucleotide-binding</keyword>
<evidence type="ECO:0000256" key="1">
    <source>
        <dbReference type="PROSITE-ProRule" id="PRU00409"/>
    </source>
</evidence>
<dbReference type="Pfam" id="PF13607">
    <property type="entry name" value="Succ_CoA_lig"/>
    <property type="match status" value="1"/>
</dbReference>
<dbReference type="Gene3D" id="3.30.470.20">
    <property type="entry name" value="ATP-grasp fold, B domain"/>
    <property type="match status" value="1"/>
</dbReference>
<dbReference type="InterPro" id="IPR032875">
    <property type="entry name" value="Succ_CoA_lig_flav_dom"/>
</dbReference>
<reference evidence="4" key="1">
    <citation type="submission" date="2024-07" db="EMBL/GenBank/DDBJ databases">
        <authorList>
            <person name="Yu S.T."/>
        </authorList>
    </citation>
    <scope>NUCLEOTIDE SEQUENCE</scope>
    <source>
        <strain evidence="4">R44</strain>
    </source>
</reference>
<dbReference type="InterPro" id="IPR011761">
    <property type="entry name" value="ATP-grasp"/>
</dbReference>
<dbReference type="Pfam" id="PF19045">
    <property type="entry name" value="Ligase_CoA_2"/>
    <property type="match status" value="1"/>
</dbReference>
<dbReference type="InterPro" id="IPR003781">
    <property type="entry name" value="CoA-bd"/>
</dbReference>
<keyword evidence="1" id="KW-0067">ATP-binding</keyword>
<proteinExistence type="predicted"/>
<dbReference type="InterPro" id="IPR043938">
    <property type="entry name" value="Ligase_CoA_dom"/>
</dbReference>
<dbReference type="RefSeq" id="WP_369142829.1">
    <property type="nucleotide sequence ID" value="NZ_CP163444.1"/>
</dbReference>
<evidence type="ECO:0000313" key="4">
    <source>
        <dbReference type="EMBL" id="XDQ70084.1"/>
    </source>
</evidence>
<dbReference type="EMBL" id="CP163444">
    <property type="protein sequence ID" value="XDQ70084.1"/>
    <property type="molecule type" value="Genomic_DNA"/>
</dbReference>
<dbReference type="GO" id="GO:0046872">
    <property type="term" value="F:metal ion binding"/>
    <property type="evidence" value="ECO:0007669"/>
    <property type="project" value="InterPro"/>
</dbReference>
<dbReference type="SUPFAM" id="SSF52210">
    <property type="entry name" value="Succinyl-CoA synthetase domains"/>
    <property type="match status" value="2"/>
</dbReference>
<protein>
    <submittedName>
        <fullName evidence="4">Acetate--CoA ligase family protein</fullName>
    </submittedName>
</protein>
<dbReference type="PANTHER" id="PTHR42793:SF1">
    <property type="entry name" value="PEPTIDYL-LYSINE N-ACETYLTRANSFERASE PATZ"/>
    <property type="match status" value="1"/>
</dbReference>
<keyword evidence="4" id="KW-0436">Ligase</keyword>
<evidence type="ECO:0000259" key="3">
    <source>
        <dbReference type="PROSITE" id="PS50975"/>
    </source>
</evidence>
<dbReference type="GO" id="GO:0043758">
    <property type="term" value="F:acetate-CoA ligase (ADP-forming) activity"/>
    <property type="evidence" value="ECO:0007669"/>
    <property type="project" value="InterPro"/>
</dbReference>
<feature type="domain" description="ATP-grasp" evidence="3">
    <location>
        <begin position="532"/>
        <end position="581"/>
    </location>
</feature>
<dbReference type="InterPro" id="IPR016102">
    <property type="entry name" value="Succinyl-CoA_synth-like"/>
</dbReference>
<dbReference type="InterPro" id="IPR036291">
    <property type="entry name" value="NAD(P)-bd_dom_sf"/>
</dbReference>
<dbReference type="Gene3D" id="3.40.50.261">
    <property type="entry name" value="Succinyl-CoA synthetase domains"/>
    <property type="match status" value="2"/>
</dbReference>
<name>A0AB39SXQ0_9ACTN</name>
<sequence length="731" mass="74681">MSLDALFDPRSVAVVGASADPAKWGYWLAAGALAGRSRRTVHLVNQRGGALDGVPFLPDLGSLATVPEQVVVAVPPPQVRTVVVQGLAAGARCFTVITSGGSGPQEERELAALVTSHGGRLLGPNCMGVVDTTTELRLSWGDFPSGAVGLVSQSGNLALEIGRLLARAGQGFSRFVSLGNQRDIDAADALDALIAHDATRVVAAYVEDFRDGRRLARTLAAAHTAGKPVLLLTLGRSEASGRAAASHTGALVSARAVVDAVCRDTGAILLESAGELVDTAVLLTAVRRGRASFPGGSRGRSRAVPAAVGDGALAAPEAPRITAHGTPAAPEAPRITADGTPAAPEAPRIAVVGDSGGQGALAADALAARGLDVPVLDEATRAAVAAYLPGRGGCGNPVDLAGAGEADLRNYARITRALLDGGGTDATVLTGYFGDYATANPGQTREECAVAEELGEAARKAGRLLVVHTMARDTPALTVLREHGVPVYERIEQAATALAHAARTARARPYAPPERVPSPARPVADGGYESVRALLRSHGLDFPTAEFVTTADEAAGAARRTGYPLALKAMGLAHKTEAGGVALGITDETALRAAFARMRDTTGATRYAVEEMAVHPHSVELIAGVRYDPAFGPVAMVGLGGVTAELLADTALALAPLTPGRARELLLSLRHAPLLTGWRGAPAVDLDAAADALCALARAASEHPELIELEVNPLLVHPGGAVALDAHGVLV</sequence>
<dbReference type="SUPFAM" id="SSF56059">
    <property type="entry name" value="Glutathione synthetase ATP-binding domain-like"/>
    <property type="match status" value="1"/>
</dbReference>
<dbReference type="SUPFAM" id="SSF51735">
    <property type="entry name" value="NAD(P)-binding Rossmann-fold domains"/>
    <property type="match status" value="1"/>
</dbReference>
<dbReference type="Pfam" id="PF13380">
    <property type="entry name" value="CoA_binding_2"/>
    <property type="match status" value="1"/>
</dbReference>
<dbReference type="Pfam" id="PF13549">
    <property type="entry name" value="ATP-grasp_5"/>
    <property type="match status" value="1"/>
</dbReference>
<accession>A0AB39SXQ0</accession>